<evidence type="ECO:0000259" key="1">
    <source>
        <dbReference type="Pfam" id="PF07589"/>
    </source>
</evidence>
<dbReference type="Proteomes" id="UP001606134">
    <property type="component" value="Unassembled WGS sequence"/>
</dbReference>
<keyword evidence="3" id="KW-1185">Reference proteome</keyword>
<evidence type="ECO:0000313" key="3">
    <source>
        <dbReference type="Proteomes" id="UP001606134"/>
    </source>
</evidence>
<reference evidence="2 3" key="1">
    <citation type="submission" date="2024-08" db="EMBL/GenBank/DDBJ databases">
        <authorList>
            <person name="Lu H."/>
        </authorList>
    </citation>
    <scope>NUCLEOTIDE SEQUENCE [LARGE SCALE GENOMIC DNA]</scope>
    <source>
        <strain evidence="2 3">BYS78W</strain>
    </source>
</reference>
<dbReference type="EMBL" id="JBIGIC010000012">
    <property type="protein sequence ID" value="MFG6489200.1"/>
    <property type="molecule type" value="Genomic_DNA"/>
</dbReference>
<gene>
    <name evidence="2" type="ORF">ACG04R_21125</name>
</gene>
<name>A0ABW7HH09_9BURK</name>
<protein>
    <submittedName>
        <fullName evidence="2">PEP-CTERM sorting domain-containing protein</fullName>
    </submittedName>
</protein>
<dbReference type="Pfam" id="PF07589">
    <property type="entry name" value="PEP-CTERM"/>
    <property type="match status" value="1"/>
</dbReference>
<organism evidence="2 3">
    <name type="scientific">Pelomonas candidula</name>
    <dbReference type="NCBI Taxonomy" id="3299025"/>
    <lineage>
        <taxon>Bacteria</taxon>
        <taxon>Pseudomonadati</taxon>
        <taxon>Pseudomonadota</taxon>
        <taxon>Betaproteobacteria</taxon>
        <taxon>Burkholderiales</taxon>
        <taxon>Sphaerotilaceae</taxon>
        <taxon>Roseateles</taxon>
    </lineage>
</organism>
<proteinExistence type="predicted"/>
<dbReference type="RefSeq" id="WP_394415500.1">
    <property type="nucleotide sequence ID" value="NZ_JBIGIC010000012.1"/>
</dbReference>
<dbReference type="InterPro" id="IPR013424">
    <property type="entry name" value="Ice-binding_C"/>
</dbReference>
<feature type="domain" description="Ice-binding protein C-terminal" evidence="1">
    <location>
        <begin position="162"/>
        <end position="181"/>
    </location>
</feature>
<accession>A0ABW7HH09</accession>
<comment type="caution">
    <text evidence="2">The sequence shown here is derived from an EMBL/GenBank/DDBJ whole genome shotgun (WGS) entry which is preliminary data.</text>
</comment>
<evidence type="ECO:0000313" key="2">
    <source>
        <dbReference type="EMBL" id="MFG6489200.1"/>
    </source>
</evidence>
<sequence length="192" mass="19627">MTLNATGTGLASWNFEVTAGTYGGFNFTDFVYDTTNSVATLNPLLVYGGKQLTTLNIRTNDYPGTSGSHNMALIFEEIPSTIPGAGLLLSVCGATLNCLDTGSGIALESGEGVSNPTPGSPFGVAFRNITGGYLTVSDPPGSISLNFTADPVLIPVSGGGGTVPEPATLGLASLGLALALYVPRRRRHPTSS</sequence>